<comment type="caution">
    <text evidence="2">The sequence shown here is derived from an EMBL/GenBank/DDBJ whole genome shotgun (WGS) entry which is preliminary data.</text>
</comment>
<organism evidence="2 3">
    <name type="scientific">Cirrhinus mrigala</name>
    <name type="common">Mrigala</name>
    <dbReference type="NCBI Taxonomy" id="683832"/>
    <lineage>
        <taxon>Eukaryota</taxon>
        <taxon>Metazoa</taxon>
        <taxon>Chordata</taxon>
        <taxon>Craniata</taxon>
        <taxon>Vertebrata</taxon>
        <taxon>Euteleostomi</taxon>
        <taxon>Actinopterygii</taxon>
        <taxon>Neopterygii</taxon>
        <taxon>Teleostei</taxon>
        <taxon>Ostariophysi</taxon>
        <taxon>Cypriniformes</taxon>
        <taxon>Cyprinidae</taxon>
        <taxon>Labeoninae</taxon>
        <taxon>Labeonini</taxon>
        <taxon>Cirrhinus</taxon>
    </lineage>
</organism>
<sequence>HRPHFRPGLEGGSSDDELQTGGRNPDIRTGIEHRRSAEGQVINSPITGDGGGGDGTSGSDEEGNDGGVSTVPLPPTAIQSTYDVLRGLGIVGGSGQTGDDQLQSLLSRSGMIMHGQ</sequence>
<keyword evidence="3" id="KW-1185">Reference proteome</keyword>
<feature type="non-terminal residue" evidence="2">
    <location>
        <position position="1"/>
    </location>
</feature>
<reference evidence="2 3" key="1">
    <citation type="submission" date="2024-05" db="EMBL/GenBank/DDBJ databases">
        <title>Genome sequencing and assembly of Indian major carp, Cirrhinus mrigala (Hamilton, 1822).</title>
        <authorList>
            <person name="Mohindra V."/>
            <person name="Chowdhury L.M."/>
            <person name="Lal K."/>
            <person name="Jena J.K."/>
        </authorList>
    </citation>
    <scope>NUCLEOTIDE SEQUENCE [LARGE SCALE GENOMIC DNA]</scope>
    <source>
        <strain evidence="2">CM1030</strain>
        <tissue evidence="2">Blood</tissue>
    </source>
</reference>
<feature type="region of interest" description="Disordered" evidence="1">
    <location>
        <begin position="1"/>
        <end position="75"/>
    </location>
</feature>
<proteinExistence type="predicted"/>
<evidence type="ECO:0000313" key="3">
    <source>
        <dbReference type="Proteomes" id="UP001529510"/>
    </source>
</evidence>
<feature type="non-terminal residue" evidence="2">
    <location>
        <position position="116"/>
    </location>
</feature>
<accession>A0ABD0PG38</accession>
<name>A0ABD0PG38_CIRMR</name>
<evidence type="ECO:0000256" key="1">
    <source>
        <dbReference type="SAM" id="MobiDB-lite"/>
    </source>
</evidence>
<dbReference type="Proteomes" id="UP001529510">
    <property type="component" value="Unassembled WGS sequence"/>
</dbReference>
<protein>
    <submittedName>
        <fullName evidence="2">Uncharacterized protein</fullName>
    </submittedName>
</protein>
<dbReference type="AlphaFoldDB" id="A0ABD0PG38"/>
<evidence type="ECO:0000313" key="2">
    <source>
        <dbReference type="EMBL" id="KAL0172730.1"/>
    </source>
</evidence>
<feature type="compositionally biased region" description="Basic and acidic residues" evidence="1">
    <location>
        <begin position="25"/>
        <end position="37"/>
    </location>
</feature>
<gene>
    <name evidence="2" type="ORF">M9458_033041</name>
</gene>
<dbReference type="EMBL" id="JAMKFB020000016">
    <property type="protein sequence ID" value="KAL0172730.1"/>
    <property type="molecule type" value="Genomic_DNA"/>
</dbReference>